<proteinExistence type="predicted"/>
<dbReference type="GeneID" id="41985240"/>
<organism evidence="2 3">
    <name type="scientific">Lachnellula hyalina</name>
    <dbReference type="NCBI Taxonomy" id="1316788"/>
    <lineage>
        <taxon>Eukaryota</taxon>
        <taxon>Fungi</taxon>
        <taxon>Dikarya</taxon>
        <taxon>Ascomycota</taxon>
        <taxon>Pezizomycotina</taxon>
        <taxon>Leotiomycetes</taxon>
        <taxon>Helotiales</taxon>
        <taxon>Lachnaceae</taxon>
        <taxon>Lachnellula</taxon>
    </lineage>
</organism>
<comment type="caution">
    <text evidence="2">The sequence shown here is derived from an EMBL/GenBank/DDBJ whole genome shotgun (WGS) entry which is preliminary data.</text>
</comment>
<evidence type="ECO:0000313" key="2">
    <source>
        <dbReference type="EMBL" id="TVY25968.1"/>
    </source>
</evidence>
<keyword evidence="3" id="KW-1185">Reference proteome</keyword>
<dbReference type="Proteomes" id="UP000431533">
    <property type="component" value="Unassembled WGS sequence"/>
</dbReference>
<dbReference type="AlphaFoldDB" id="A0A8H8R042"/>
<dbReference type="EMBL" id="QGMH01000080">
    <property type="protein sequence ID" value="TVY25968.1"/>
    <property type="molecule type" value="Genomic_DNA"/>
</dbReference>
<evidence type="ECO:0000256" key="1">
    <source>
        <dbReference type="SAM" id="MobiDB-lite"/>
    </source>
</evidence>
<accession>A0A8H8R042</accession>
<evidence type="ECO:0000313" key="3">
    <source>
        <dbReference type="Proteomes" id="UP000431533"/>
    </source>
</evidence>
<feature type="region of interest" description="Disordered" evidence="1">
    <location>
        <begin position="1"/>
        <end position="31"/>
    </location>
</feature>
<reference evidence="2 3" key="1">
    <citation type="submission" date="2018-05" db="EMBL/GenBank/DDBJ databases">
        <title>Genome sequencing and assembly of the regulated plant pathogen Lachnellula willkommii and related sister species for the development of diagnostic species identification markers.</title>
        <authorList>
            <person name="Giroux E."/>
            <person name="Bilodeau G."/>
        </authorList>
    </citation>
    <scope>NUCLEOTIDE SEQUENCE [LARGE SCALE GENOMIC DNA]</scope>
    <source>
        <strain evidence="2 3">CBS 185.66</strain>
    </source>
</reference>
<feature type="compositionally biased region" description="Polar residues" evidence="1">
    <location>
        <begin position="1"/>
        <end position="26"/>
    </location>
</feature>
<name>A0A8H8R042_9HELO</name>
<dbReference type="Gene3D" id="1.20.5.430">
    <property type="match status" value="1"/>
</dbReference>
<protein>
    <submittedName>
        <fullName evidence="2">Uncharacterized protein</fullName>
    </submittedName>
</protein>
<gene>
    <name evidence="2" type="ORF">LHYA1_G005042</name>
</gene>
<dbReference type="RefSeq" id="XP_031004756.1">
    <property type="nucleotide sequence ID" value="XM_031149992.1"/>
</dbReference>
<dbReference type="OrthoDB" id="4159489at2759"/>
<sequence>MAANGESSTPVEKTNRLSTQSTTTEGSAPAELSTVVDELLNALSNKFAGVSSEIFAKSMLYYLMLLCSMGVERDMIWLTLGELVDEMSRRLDNLEQTLQTNAEERDGKSSPTKM</sequence>
<feature type="region of interest" description="Disordered" evidence="1">
    <location>
        <begin position="95"/>
        <end position="114"/>
    </location>
</feature>